<name>A0ABM4MRE2_EQUPR</name>
<feature type="region of interest" description="Disordered" evidence="2">
    <location>
        <begin position="1"/>
        <end position="20"/>
    </location>
</feature>
<accession>A0ABM4MRE2</accession>
<evidence type="ECO:0000256" key="2">
    <source>
        <dbReference type="SAM" id="MobiDB-lite"/>
    </source>
</evidence>
<feature type="region of interest" description="Disordered" evidence="2">
    <location>
        <begin position="33"/>
        <end position="83"/>
    </location>
</feature>
<dbReference type="RefSeq" id="XP_070455257.1">
    <property type="nucleotide sequence ID" value="XM_070599156.1"/>
</dbReference>
<dbReference type="Proteomes" id="UP001652662">
    <property type="component" value="Chromosome 29"/>
</dbReference>
<dbReference type="GeneID" id="139080180"/>
<keyword evidence="3" id="KW-1185">Reference proteome</keyword>
<comment type="similarity">
    <text evidence="1">Belongs to the TMA7 family.</text>
</comment>
<evidence type="ECO:0000256" key="1">
    <source>
        <dbReference type="ARBA" id="ARBA00006631"/>
    </source>
</evidence>
<dbReference type="Pfam" id="PF09072">
    <property type="entry name" value="TMA7"/>
    <property type="match status" value="1"/>
</dbReference>
<proteinExistence type="inferred from homology"/>
<organism evidence="3 4">
    <name type="scientific">Equus przewalskii</name>
    <name type="common">Przewalski's horse</name>
    <name type="synonym">Equus caballus przewalskii</name>
    <dbReference type="NCBI Taxonomy" id="9798"/>
    <lineage>
        <taxon>Eukaryota</taxon>
        <taxon>Metazoa</taxon>
        <taxon>Chordata</taxon>
        <taxon>Craniata</taxon>
        <taxon>Vertebrata</taxon>
        <taxon>Euteleostomi</taxon>
        <taxon>Mammalia</taxon>
        <taxon>Eutheria</taxon>
        <taxon>Laurasiatheria</taxon>
        <taxon>Perissodactyla</taxon>
        <taxon>Equidae</taxon>
        <taxon>Equus</taxon>
    </lineage>
</organism>
<evidence type="ECO:0000313" key="3">
    <source>
        <dbReference type="Proteomes" id="UP001652662"/>
    </source>
</evidence>
<dbReference type="InterPro" id="IPR015157">
    <property type="entry name" value="TMA7"/>
</dbReference>
<sequence length="83" mass="9327">MPTPPLKPPEPHWFYSGNLTDTPATGRLMWQEAAQEEAKEMDEGDRALKQKQEEEQKELWEPKAGVVGEGPPAKGGIKKSRKK</sequence>
<gene>
    <name evidence="4" type="primary">LOC139080180</name>
</gene>
<evidence type="ECO:0000313" key="4">
    <source>
        <dbReference type="RefSeq" id="XP_070455257.1"/>
    </source>
</evidence>
<feature type="compositionally biased region" description="Basic and acidic residues" evidence="2">
    <location>
        <begin position="44"/>
        <end position="61"/>
    </location>
</feature>
<protein>
    <submittedName>
        <fullName evidence="4">Translation machinery-associated protein 7-like</fullName>
    </submittedName>
</protein>
<reference evidence="4" key="1">
    <citation type="submission" date="2025-08" db="UniProtKB">
        <authorList>
            <consortium name="RefSeq"/>
        </authorList>
    </citation>
    <scope>IDENTIFICATION</scope>
    <source>
        <tissue evidence="4">Blood</tissue>
    </source>
</reference>